<dbReference type="AlphaFoldDB" id="A0A9Y2NH76"/>
<reference evidence="1 2" key="1">
    <citation type="submission" date="2023-06" db="EMBL/GenBank/DDBJ databases">
        <authorList>
            <person name="Oyuntsetseg B."/>
            <person name="Kim S.B."/>
        </authorList>
    </citation>
    <scope>NUCLEOTIDE SEQUENCE [LARGE SCALE GENOMIC DNA]</scope>
    <source>
        <strain evidence="1 2">4-36</strain>
    </source>
</reference>
<evidence type="ECO:0008006" key="3">
    <source>
        <dbReference type="Google" id="ProtNLM"/>
    </source>
</evidence>
<name>A0A9Y2NH76_9PSEU</name>
<dbReference type="EMBL" id="CP127295">
    <property type="protein sequence ID" value="WIY05536.1"/>
    <property type="molecule type" value="Genomic_DNA"/>
</dbReference>
<organism evidence="1 2">
    <name type="scientific">Amycolatopsis mongoliensis</name>
    <dbReference type="NCBI Taxonomy" id="715475"/>
    <lineage>
        <taxon>Bacteria</taxon>
        <taxon>Bacillati</taxon>
        <taxon>Actinomycetota</taxon>
        <taxon>Actinomycetes</taxon>
        <taxon>Pseudonocardiales</taxon>
        <taxon>Pseudonocardiaceae</taxon>
        <taxon>Amycolatopsis</taxon>
    </lineage>
</organism>
<proteinExistence type="predicted"/>
<gene>
    <name evidence="1" type="ORF">QRX60_17415</name>
</gene>
<dbReference type="RefSeq" id="WP_286001824.1">
    <property type="nucleotide sequence ID" value="NZ_CP127295.1"/>
</dbReference>
<dbReference type="Proteomes" id="UP001239397">
    <property type="component" value="Chromosome"/>
</dbReference>
<keyword evidence="2" id="KW-1185">Reference proteome</keyword>
<evidence type="ECO:0000313" key="1">
    <source>
        <dbReference type="EMBL" id="WIY05536.1"/>
    </source>
</evidence>
<accession>A0A9Y2NH76</accession>
<evidence type="ECO:0000313" key="2">
    <source>
        <dbReference type="Proteomes" id="UP001239397"/>
    </source>
</evidence>
<dbReference type="KEGG" id="amog:QRX60_17415"/>
<sequence>MTVVLGRMLTGRSGTSGLLVRMRTECLLGVAAAAVPAHVYHIVFHEVGHWVLDHPGDYVCSRRTSTGYQREIDAEQFAHLLQAHVRAGTTRHRDRQLPPGRTALRAAFGARHHLCADG</sequence>
<protein>
    <recommendedName>
        <fullName evidence="3">IrrE N-terminal-like domain-containing protein</fullName>
    </recommendedName>
</protein>